<evidence type="ECO:0000256" key="1">
    <source>
        <dbReference type="ARBA" id="ARBA00022598"/>
    </source>
</evidence>
<dbReference type="GO" id="GO:0004818">
    <property type="term" value="F:glutamate-tRNA ligase activity"/>
    <property type="evidence" value="ECO:0007669"/>
    <property type="project" value="InterPro"/>
</dbReference>
<keyword evidence="8" id="KW-1185">Reference proteome</keyword>
<accession>G2GX47</accession>
<dbReference type="SUPFAM" id="SSF52374">
    <property type="entry name" value="Nucleotidylyl transferase"/>
    <property type="match status" value="1"/>
</dbReference>
<keyword evidence="1 5" id="KW-0436">Ligase</keyword>
<dbReference type="InterPro" id="IPR020058">
    <property type="entry name" value="Glu/Gln-tRNA-synth_Ib_cat-dom"/>
</dbReference>
<dbReference type="PANTHER" id="PTHR43311">
    <property type="entry name" value="GLUTAMATE--TRNA LIGASE"/>
    <property type="match status" value="1"/>
</dbReference>
<evidence type="ECO:0000256" key="4">
    <source>
        <dbReference type="ARBA" id="ARBA00023146"/>
    </source>
</evidence>
<comment type="caution">
    <text evidence="7">The sequence shown here is derived from an EMBL/GenBank/DDBJ whole genome shotgun (WGS) entry which is preliminary data.</text>
</comment>
<keyword evidence="3 5" id="KW-0067">ATP-binding</keyword>
<dbReference type="Gene3D" id="3.40.50.620">
    <property type="entry name" value="HUPs"/>
    <property type="match status" value="1"/>
</dbReference>
<dbReference type="NCBIfam" id="TIGR00464">
    <property type="entry name" value="gltX_bact"/>
    <property type="match status" value="1"/>
</dbReference>
<dbReference type="AlphaFoldDB" id="G2GX47"/>
<keyword evidence="2 5" id="KW-0547">Nucleotide-binding</keyword>
<evidence type="ECO:0000256" key="3">
    <source>
        <dbReference type="ARBA" id="ARBA00022840"/>
    </source>
</evidence>
<dbReference type="EMBL" id="AGCA01000066">
    <property type="protein sequence ID" value="EGY29683.1"/>
    <property type="molecule type" value="Genomic_DNA"/>
</dbReference>
<reference evidence="7 8" key="1">
    <citation type="journal article" date="2012" name="Genome Res.">
        <title>Genomic basis of endosymbiont-conferred protection against an insect parasitoid.</title>
        <authorList>
            <person name="Hansen A.K."/>
            <person name="Vorburger C."/>
            <person name="Moran N.A."/>
        </authorList>
    </citation>
    <scope>NUCLEOTIDE SEQUENCE [LARGE SCALE GENOMIC DNA]</scope>
    <source>
        <strain evidence="8">R5.15</strain>
    </source>
</reference>
<sequence>MEGLNWLNLDWDEGPHFQTKRFERYNYFIDKMLKNGTAYRCYCSKQRLEKLRETQIANGEKPRYDGHCRDQVDKHDINKPSVVRFRNPQQGSVIFDDMIRGPIEFSNMELDDLIICRTEGSTTYNFCVVIDDWDMEITHVIRGEDHINNTPRQINILQALGAPIPQYAHVSMILGEDNKKLSKRHGAVSVMQYRDKGYLPEALLNYLVRLGWSHGDQEIFFSSSDENTFQPGCC</sequence>
<dbReference type="GO" id="GO:0006424">
    <property type="term" value="P:glutamyl-tRNA aminoacylation"/>
    <property type="evidence" value="ECO:0007669"/>
    <property type="project" value="InterPro"/>
</dbReference>
<proteinExistence type="inferred from homology"/>
<gene>
    <name evidence="7" type="ORF">Rin_00003340</name>
</gene>
<keyword evidence="5" id="KW-0648">Protein biosynthesis</keyword>
<dbReference type="Proteomes" id="UP000004116">
    <property type="component" value="Unassembled WGS sequence"/>
</dbReference>
<evidence type="ECO:0000256" key="2">
    <source>
        <dbReference type="ARBA" id="ARBA00022741"/>
    </source>
</evidence>
<dbReference type="InterPro" id="IPR049940">
    <property type="entry name" value="GluQ/Sye"/>
</dbReference>
<dbReference type="InterPro" id="IPR014729">
    <property type="entry name" value="Rossmann-like_a/b/a_fold"/>
</dbReference>
<dbReference type="PANTHER" id="PTHR43311:SF2">
    <property type="entry name" value="GLUTAMATE--TRNA LIGASE, MITOCHONDRIAL-RELATED"/>
    <property type="match status" value="1"/>
</dbReference>
<evidence type="ECO:0000256" key="5">
    <source>
        <dbReference type="RuleBase" id="RU363037"/>
    </source>
</evidence>
<dbReference type="PATRIC" id="fig|1005043.3.peg.316"/>
<dbReference type="GO" id="GO:0005524">
    <property type="term" value="F:ATP binding"/>
    <property type="evidence" value="ECO:0007669"/>
    <property type="project" value="UniProtKB-KW"/>
</dbReference>
<feature type="domain" description="Glutamyl/glutaminyl-tRNA synthetase class Ib catalytic" evidence="6">
    <location>
        <begin position="1"/>
        <end position="222"/>
    </location>
</feature>
<evidence type="ECO:0000259" key="6">
    <source>
        <dbReference type="Pfam" id="PF00749"/>
    </source>
</evidence>
<dbReference type="InterPro" id="IPR004527">
    <property type="entry name" value="Glu-tRNA-ligase_bac/mito"/>
</dbReference>
<dbReference type="GO" id="GO:0005829">
    <property type="term" value="C:cytosol"/>
    <property type="evidence" value="ECO:0007669"/>
    <property type="project" value="TreeGrafter"/>
</dbReference>
<evidence type="ECO:0000313" key="7">
    <source>
        <dbReference type="EMBL" id="EGY29683.1"/>
    </source>
</evidence>
<organism evidence="7 8">
    <name type="scientific">Candidatus Regiella insecticola 5.15</name>
    <dbReference type="NCBI Taxonomy" id="1005043"/>
    <lineage>
        <taxon>Bacteria</taxon>
        <taxon>Pseudomonadati</taxon>
        <taxon>Pseudomonadota</taxon>
        <taxon>Gammaproteobacteria</taxon>
        <taxon>Enterobacterales</taxon>
        <taxon>Enterobacteriaceae</taxon>
        <taxon>aphid secondary symbionts</taxon>
        <taxon>Candidatus Regiella</taxon>
    </lineage>
</organism>
<evidence type="ECO:0000313" key="8">
    <source>
        <dbReference type="Proteomes" id="UP000004116"/>
    </source>
</evidence>
<protein>
    <submittedName>
        <fullName evidence="7">Glutamyl-tRNA synthetase</fullName>
    </submittedName>
</protein>
<name>G2GX47_9ENTR</name>
<comment type="similarity">
    <text evidence="5">Belongs to the class-I aminoacyl-tRNA synthetase family.</text>
</comment>
<keyword evidence="4 5" id="KW-0030">Aminoacyl-tRNA synthetase</keyword>
<dbReference type="Pfam" id="PF00749">
    <property type="entry name" value="tRNA-synt_1c"/>
    <property type="match status" value="1"/>
</dbReference>